<accession>A0A6H5FVW5</accession>
<protein>
    <submittedName>
        <fullName evidence="2">Uncharacterized protein</fullName>
    </submittedName>
</protein>
<name>A0A6H5FVW5_9HEMI</name>
<gene>
    <name evidence="2" type="ORF">NTEN_LOCUS367</name>
</gene>
<reference evidence="2 3" key="1">
    <citation type="submission" date="2020-02" db="EMBL/GenBank/DDBJ databases">
        <authorList>
            <person name="Ferguson B K."/>
        </authorList>
    </citation>
    <scope>NUCLEOTIDE SEQUENCE [LARGE SCALE GENOMIC DNA]</scope>
</reference>
<feature type="transmembrane region" description="Helical" evidence="1">
    <location>
        <begin position="51"/>
        <end position="73"/>
    </location>
</feature>
<keyword evidence="3" id="KW-1185">Reference proteome</keyword>
<dbReference type="Proteomes" id="UP000479000">
    <property type="component" value="Unassembled WGS sequence"/>
</dbReference>
<sequence length="98" mass="10996">MEVWSAIDAPLVFNLLRVNNERTRLVVTVTLLVTGSLATQERCATLLRRLLYCYAAILSASSLLEAAIGLVSLRGGILDIEPRRNIKYIVYVRLSEYI</sequence>
<evidence type="ECO:0000313" key="2">
    <source>
        <dbReference type="EMBL" id="CAA9993391.1"/>
    </source>
</evidence>
<organism evidence="2 3">
    <name type="scientific">Nesidiocoris tenuis</name>
    <dbReference type="NCBI Taxonomy" id="355587"/>
    <lineage>
        <taxon>Eukaryota</taxon>
        <taxon>Metazoa</taxon>
        <taxon>Ecdysozoa</taxon>
        <taxon>Arthropoda</taxon>
        <taxon>Hexapoda</taxon>
        <taxon>Insecta</taxon>
        <taxon>Pterygota</taxon>
        <taxon>Neoptera</taxon>
        <taxon>Paraneoptera</taxon>
        <taxon>Hemiptera</taxon>
        <taxon>Heteroptera</taxon>
        <taxon>Panheteroptera</taxon>
        <taxon>Cimicomorpha</taxon>
        <taxon>Miridae</taxon>
        <taxon>Dicyphina</taxon>
        <taxon>Nesidiocoris</taxon>
    </lineage>
</organism>
<proteinExistence type="predicted"/>
<evidence type="ECO:0000313" key="3">
    <source>
        <dbReference type="Proteomes" id="UP000479000"/>
    </source>
</evidence>
<keyword evidence="1" id="KW-1133">Transmembrane helix</keyword>
<keyword evidence="1" id="KW-0472">Membrane</keyword>
<dbReference type="AlphaFoldDB" id="A0A6H5FVW5"/>
<dbReference type="EMBL" id="CADCXU010000401">
    <property type="protein sequence ID" value="CAA9993391.1"/>
    <property type="molecule type" value="Genomic_DNA"/>
</dbReference>
<evidence type="ECO:0000256" key="1">
    <source>
        <dbReference type="SAM" id="Phobius"/>
    </source>
</evidence>
<keyword evidence="1" id="KW-0812">Transmembrane</keyword>